<dbReference type="Pfam" id="PF07602">
    <property type="entry name" value="DUF1565"/>
    <property type="match status" value="1"/>
</dbReference>
<evidence type="ECO:0000313" key="2">
    <source>
        <dbReference type="EMBL" id="EMN21635.1"/>
    </source>
</evidence>
<protein>
    <submittedName>
        <fullName evidence="2">PF07602 domain protein</fullName>
    </submittedName>
</protein>
<dbReference type="EMBL" id="AHMU02000050">
    <property type="protein sequence ID" value="EMN21635.1"/>
    <property type="molecule type" value="Genomic_DNA"/>
</dbReference>
<proteinExistence type="predicted"/>
<reference evidence="2 3" key="1">
    <citation type="submission" date="2013-01" db="EMBL/GenBank/DDBJ databases">
        <authorList>
            <person name="Harkins D.M."/>
            <person name="Durkin A.S."/>
            <person name="Brinkac L.M."/>
            <person name="Haft D.H."/>
            <person name="Selengut J.D."/>
            <person name="Sanka R."/>
            <person name="DePew J."/>
            <person name="Purushe J."/>
            <person name="Hartskeerl R.A."/>
            <person name="Ahmed A."/>
            <person name="van der Linden H."/>
            <person name="Goris M.G.A."/>
            <person name="Vinetz J.M."/>
            <person name="Sutton G.G."/>
            <person name="Nierman W.C."/>
            <person name="Fouts D.E."/>
        </authorList>
    </citation>
    <scope>NUCLEOTIDE SEQUENCE [LARGE SCALE GENOMIC DNA]</scope>
    <source>
        <strain evidence="2 3">MAVJ 401</strain>
    </source>
</reference>
<evidence type="ECO:0000313" key="3">
    <source>
        <dbReference type="Proteomes" id="UP000012106"/>
    </source>
</evidence>
<dbReference type="InterPro" id="IPR011459">
    <property type="entry name" value="DUF1565"/>
</dbReference>
<evidence type="ECO:0000259" key="1">
    <source>
        <dbReference type="Pfam" id="PF07602"/>
    </source>
</evidence>
<sequence length="112" mass="12698">MTSRVENNWINNNNFGIYTSDAWLDLGGGTTGSAGRNWLYCNTMYDIVVHPSLIENNWLSDLYANNNTWDRKPPTVEISNYTVSADIHNHNSLVNVHADDSYLVAPSLYIPY</sequence>
<feature type="domain" description="DUF1565" evidence="1">
    <location>
        <begin position="3"/>
        <end position="76"/>
    </location>
</feature>
<organism evidence="2 3">
    <name type="scientific">Leptospira santarosai serovar Arenal str. MAVJ 401</name>
    <dbReference type="NCBI Taxonomy" id="1049976"/>
    <lineage>
        <taxon>Bacteria</taxon>
        <taxon>Pseudomonadati</taxon>
        <taxon>Spirochaetota</taxon>
        <taxon>Spirochaetia</taxon>
        <taxon>Leptospirales</taxon>
        <taxon>Leptospiraceae</taxon>
        <taxon>Leptospira</taxon>
    </lineage>
</organism>
<comment type="caution">
    <text evidence="2">The sequence shown here is derived from an EMBL/GenBank/DDBJ whole genome shotgun (WGS) entry which is preliminary data.</text>
</comment>
<name>M6JPY2_9LEPT</name>
<accession>M6JPY2</accession>
<gene>
    <name evidence="2" type="ORF">LEP1GSC063_3995</name>
</gene>
<dbReference type="Proteomes" id="UP000012106">
    <property type="component" value="Unassembled WGS sequence"/>
</dbReference>
<dbReference type="AlphaFoldDB" id="M6JPY2"/>